<dbReference type="Proteomes" id="UP000183487">
    <property type="component" value="Unassembled WGS sequence"/>
</dbReference>
<dbReference type="InterPro" id="IPR031409">
    <property type="entry name" value="Darcynin"/>
</dbReference>
<comment type="similarity">
    <text evidence="1">Belongs to the darcynin family.</text>
</comment>
<keyword evidence="3" id="KW-1185">Reference proteome</keyword>
<dbReference type="OrthoDB" id="117791at2"/>
<evidence type="ECO:0000313" key="2">
    <source>
        <dbReference type="EMBL" id="SDQ56991.1"/>
    </source>
</evidence>
<evidence type="ECO:0008006" key="4">
    <source>
        <dbReference type="Google" id="ProtNLM"/>
    </source>
</evidence>
<dbReference type="Pfam" id="PF17074">
    <property type="entry name" value="Darcynin"/>
    <property type="match status" value="1"/>
</dbReference>
<organism evidence="2 3">
    <name type="scientific">Paraburkholderia fungorum</name>
    <dbReference type="NCBI Taxonomy" id="134537"/>
    <lineage>
        <taxon>Bacteria</taxon>
        <taxon>Pseudomonadati</taxon>
        <taxon>Pseudomonadota</taxon>
        <taxon>Betaproteobacteria</taxon>
        <taxon>Burkholderiales</taxon>
        <taxon>Burkholderiaceae</taxon>
        <taxon>Paraburkholderia</taxon>
    </lineage>
</organism>
<gene>
    <name evidence="2" type="ORF">SAMN05443245_1881</name>
</gene>
<dbReference type="EMBL" id="FNKP01000001">
    <property type="protein sequence ID" value="SDQ56991.1"/>
    <property type="molecule type" value="Genomic_DNA"/>
</dbReference>
<reference evidence="3" key="1">
    <citation type="submission" date="2016-10" db="EMBL/GenBank/DDBJ databases">
        <authorList>
            <person name="Varghese N."/>
        </authorList>
    </citation>
    <scope>NUCLEOTIDE SEQUENCE [LARGE SCALE GENOMIC DNA]</scope>
    <source>
        <strain evidence="3">GAS106B</strain>
    </source>
</reference>
<dbReference type="AlphaFoldDB" id="A0A1H1BYN0"/>
<accession>A0A1H1BYN0</accession>
<name>A0A1H1BYN0_9BURK</name>
<dbReference type="RefSeq" id="WP_074764037.1">
    <property type="nucleotide sequence ID" value="NZ_FNKP01000001.1"/>
</dbReference>
<evidence type="ECO:0000256" key="1">
    <source>
        <dbReference type="ARBA" id="ARBA00006869"/>
    </source>
</evidence>
<protein>
    <recommendedName>
        <fullName evidence="4">Darcynin</fullName>
    </recommendedName>
</protein>
<evidence type="ECO:0000313" key="3">
    <source>
        <dbReference type="Proteomes" id="UP000183487"/>
    </source>
</evidence>
<sequence>MTSSDQDTVLTVFMLVKTRPEWLACPGDERARLLNEHLVPILKEHAGEVSLRFYDIEFYSARVTDIWVWDAKSHDAYERVVEALRDTPIWDRLFEVVEILPGVENADARQKTRELLAAA</sequence>
<proteinExistence type="inferred from homology"/>